<keyword evidence="2" id="KW-1185">Reference proteome</keyword>
<protein>
    <submittedName>
        <fullName evidence="1">Uncharacterized protein</fullName>
    </submittedName>
</protein>
<evidence type="ECO:0000313" key="1">
    <source>
        <dbReference type="EMBL" id="MBD2194813.1"/>
    </source>
</evidence>
<comment type="caution">
    <text evidence="1">The sequence shown here is derived from an EMBL/GenBank/DDBJ whole genome shotgun (WGS) entry which is preliminary data.</text>
</comment>
<reference evidence="1 2" key="1">
    <citation type="journal article" date="2020" name="ISME J.">
        <title>Comparative genomics reveals insights into cyanobacterial evolution and habitat adaptation.</title>
        <authorList>
            <person name="Chen M.Y."/>
            <person name="Teng W.K."/>
            <person name="Zhao L."/>
            <person name="Hu C.X."/>
            <person name="Zhou Y.K."/>
            <person name="Han B.P."/>
            <person name="Song L.R."/>
            <person name="Shu W.S."/>
        </authorList>
    </citation>
    <scope>NUCLEOTIDE SEQUENCE [LARGE SCALE GENOMIC DNA]</scope>
    <source>
        <strain evidence="1 2">FACHB-288</strain>
    </source>
</reference>
<organism evidence="1 2">
    <name type="scientific">Calothrix parietina FACHB-288</name>
    <dbReference type="NCBI Taxonomy" id="2692896"/>
    <lineage>
        <taxon>Bacteria</taxon>
        <taxon>Bacillati</taxon>
        <taxon>Cyanobacteriota</taxon>
        <taxon>Cyanophyceae</taxon>
        <taxon>Nostocales</taxon>
        <taxon>Calotrichaceae</taxon>
        <taxon>Calothrix</taxon>
    </lineage>
</organism>
<dbReference type="Proteomes" id="UP000658514">
    <property type="component" value="Unassembled WGS sequence"/>
</dbReference>
<dbReference type="RefSeq" id="WP_190550071.1">
    <property type="nucleotide sequence ID" value="NZ_CAWPNO010000084.1"/>
</dbReference>
<accession>A0ABR8A6A2</accession>
<dbReference type="EMBL" id="JACJQH010000005">
    <property type="protein sequence ID" value="MBD2194813.1"/>
    <property type="molecule type" value="Genomic_DNA"/>
</dbReference>
<name>A0ABR8A6A2_9CYAN</name>
<gene>
    <name evidence="1" type="ORF">H6G24_04790</name>
</gene>
<proteinExistence type="predicted"/>
<evidence type="ECO:0000313" key="2">
    <source>
        <dbReference type="Proteomes" id="UP000658514"/>
    </source>
</evidence>
<sequence>MKITLNSVVHKLGNEFVRSLIQIKLKQRSLILQFGDAVLSPNCEFYKIGDTCGKLR</sequence>